<dbReference type="InterPro" id="IPR001279">
    <property type="entry name" value="Metallo-B-lactamas"/>
</dbReference>
<organism evidence="2 3">
    <name type="scientific">Blastococcus haudaquaticus</name>
    <dbReference type="NCBI Taxonomy" id="1938745"/>
    <lineage>
        <taxon>Bacteria</taxon>
        <taxon>Bacillati</taxon>
        <taxon>Actinomycetota</taxon>
        <taxon>Actinomycetes</taxon>
        <taxon>Geodermatophilales</taxon>
        <taxon>Geodermatophilaceae</taxon>
        <taxon>Blastococcus</taxon>
    </lineage>
</organism>
<dbReference type="CDD" id="cd06262">
    <property type="entry name" value="metallo-hydrolase-like_MBL-fold"/>
    <property type="match status" value="1"/>
</dbReference>
<sequence length="228" mass="24048">MTTAPPPGDHAYTGDVEVGAPAQVRELPGLTITKLAVSEMANNVYLLRCTETGEGLLIDAAAEPDALRALIGDSGVRTVVTTHGHWDHHRALPEVVEATGAETVAGTADAGDLPVPVQRTVEHGDAVAVGRQTLEVVHLRGHTPGSIALVWRGPAAAGVHVFTGDSLFPGGVGNTQEDPARFSSLIDDVEERLFGTLPDEAWVYPGHGADTTIGTERPHLAEWRSRGW</sequence>
<proteinExistence type="predicted"/>
<keyword evidence="3" id="KW-1185">Reference proteome</keyword>
<gene>
    <name evidence="2" type="ORF">SAMN06272739_2094</name>
</gene>
<dbReference type="InterPro" id="IPR036866">
    <property type="entry name" value="RibonucZ/Hydroxyglut_hydro"/>
</dbReference>
<dbReference type="EMBL" id="OCNK01000002">
    <property type="protein sequence ID" value="SOD98930.1"/>
    <property type="molecule type" value="Genomic_DNA"/>
</dbReference>
<name>A0A286GTU8_9ACTN</name>
<reference evidence="3" key="1">
    <citation type="submission" date="2017-09" db="EMBL/GenBank/DDBJ databases">
        <authorList>
            <person name="Varghese N."/>
            <person name="Submissions S."/>
        </authorList>
    </citation>
    <scope>NUCLEOTIDE SEQUENCE [LARGE SCALE GENOMIC DNA]</scope>
    <source>
        <strain evidence="3">DSM 44270</strain>
    </source>
</reference>
<dbReference type="SMART" id="SM00849">
    <property type="entry name" value="Lactamase_B"/>
    <property type="match status" value="1"/>
</dbReference>
<dbReference type="SUPFAM" id="SSF56281">
    <property type="entry name" value="Metallo-hydrolase/oxidoreductase"/>
    <property type="match status" value="1"/>
</dbReference>
<dbReference type="Gene3D" id="3.60.15.10">
    <property type="entry name" value="Ribonuclease Z/Hydroxyacylglutathione hydrolase-like"/>
    <property type="match status" value="1"/>
</dbReference>
<dbReference type="PANTHER" id="PTHR46233:SF1">
    <property type="entry name" value="CONSERVED PROTEIN"/>
    <property type="match status" value="1"/>
</dbReference>
<dbReference type="PANTHER" id="PTHR46233">
    <property type="entry name" value="HYDROXYACYLGLUTATHIONE HYDROLASE GLOC"/>
    <property type="match status" value="1"/>
</dbReference>
<dbReference type="AlphaFoldDB" id="A0A286GTU8"/>
<feature type="domain" description="Metallo-beta-lactamase" evidence="1">
    <location>
        <begin position="41"/>
        <end position="207"/>
    </location>
</feature>
<protein>
    <submittedName>
        <fullName evidence="2">Glyoxylase, beta-lactamase superfamily II</fullName>
    </submittedName>
</protein>
<evidence type="ECO:0000259" key="1">
    <source>
        <dbReference type="SMART" id="SM00849"/>
    </source>
</evidence>
<evidence type="ECO:0000313" key="3">
    <source>
        <dbReference type="Proteomes" id="UP000219482"/>
    </source>
</evidence>
<accession>A0A286GTU8</accession>
<evidence type="ECO:0000313" key="2">
    <source>
        <dbReference type="EMBL" id="SOD98930.1"/>
    </source>
</evidence>
<dbReference type="Proteomes" id="UP000219482">
    <property type="component" value="Unassembled WGS sequence"/>
</dbReference>
<dbReference type="OrthoDB" id="2971563at2"/>
<dbReference type="RefSeq" id="WP_097183784.1">
    <property type="nucleotide sequence ID" value="NZ_OCNK01000002.1"/>
</dbReference>
<dbReference type="InterPro" id="IPR051453">
    <property type="entry name" value="MBL_Glyoxalase_II"/>
</dbReference>
<dbReference type="Pfam" id="PF00753">
    <property type="entry name" value="Lactamase_B"/>
    <property type="match status" value="1"/>
</dbReference>